<organism evidence="5 6">
    <name type="scientific">Malaciobacter mytili LMG 24559</name>
    <dbReference type="NCBI Taxonomy" id="1032238"/>
    <lineage>
        <taxon>Bacteria</taxon>
        <taxon>Pseudomonadati</taxon>
        <taxon>Campylobacterota</taxon>
        <taxon>Epsilonproteobacteria</taxon>
        <taxon>Campylobacterales</taxon>
        <taxon>Arcobacteraceae</taxon>
        <taxon>Malaciobacter</taxon>
    </lineage>
</organism>
<keyword evidence="1" id="KW-0560">Oxidoreductase</keyword>
<keyword evidence="6" id="KW-1185">Reference proteome</keyword>
<dbReference type="Pfam" id="PF21074">
    <property type="entry name" value="GDH_C"/>
    <property type="match status" value="1"/>
</dbReference>
<dbReference type="PANTHER" id="PTHR43403:SF1">
    <property type="entry name" value="NAD-SPECIFIC GLUTAMATE DEHYDROGENASE"/>
    <property type="match status" value="1"/>
</dbReference>
<name>A0AAX2AJ74_9BACT</name>
<dbReference type="InterPro" id="IPR007780">
    <property type="entry name" value="NAD_Glu_DH_bac"/>
</dbReference>
<protein>
    <submittedName>
        <fullName evidence="5">Glutamate dehydrogenase</fullName>
    </submittedName>
</protein>
<dbReference type="GO" id="GO:0004069">
    <property type="term" value="F:L-aspartate:2-oxoglutarate aminotransferase activity"/>
    <property type="evidence" value="ECO:0007669"/>
    <property type="project" value="InterPro"/>
</dbReference>
<evidence type="ECO:0000259" key="3">
    <source>
        <dbReference type="Pfam" id="PF21074"/>
    </source>
</evidence>
<dbReference type="SUPFAM" id="SSF53223">
    <property type="entry name" value="Aminoacid dehydrogenase-like, N-terminal domain"/>
    <property type="match status" value="1"/>
</dbReference>
<evidence type="ECO:0000259" key="2">
    <source>
        <dbReference type="Pfam" id="PF05088"/>
    </source>
</evidence>
<dbReference type="Pfam" id="PF21077">
    <property type="entry name" value="GDH_ACT3"/>
    <property type="match status" value="1"/>
</dbReference>
<dbReference type="Gene3D" id="3.40.50.720">
    <property type="entry name" value="NAD(P)-binding Rossmann-like Domain"/>
    <property type="match status" value="1"/>
</dbReference>
<dbReference type="Proteomes" id="UP000290092">
    <property type="component" value="Unassembled WGS sequence"/>
</dbReference>
<proteinExistence type="predicted"/>
<dbReference type="PANTHER" id="PTHR43403">
    <property type="entry name" value="NAD-SPECIFIC GLUTAMATE DEHYDROGENASE"/>
    <property type="match status" value="1"/>
</dbReference>
<evidence type="ECO:0000259" key="4">
    <source>
        <dbReference type="Pfam" id="PF21077"/>
    </source>
</evidence>
<evidence type="ECO:0000313" key="6">
    <source>
        <dbReference type="Proteomes" id="UP000290092"/>
    </source>
</evidence>
<dbReference type="InterPro" id="IPR028971">
    <property type="entry name" value="NAD-GDH_cat"/>
</dbReference>
<feature type="domain" description="NAD-glutamate dehydrogenase catalytic" evidence="2">
    <location>
        <begin position="203"/>
        <end position="688"/>
    </location>
</feature>
<dbReference type="Pfam" id="PF05088">
    <property type="entry name" value="Bac_GDH_CD"/>
    <property type="match status" value="1"/>
</dbReference>
<dbReference type="GO" id="GO:0004352">
    <property type="term" value="F:glutamate dehydrogenase (NAD+) activity"/>
    <property type="evidence" value="ECO:0007669"/>
    <property type="project" value="InterPro"/>
</dbReference>
<feature type="domain" description="NAD-glutamate dehydrogenase ACT3" evidence="4">
    <location>
        <begin position="43"/>
        <end position="103"/>
    </location>
</feature>
<dbReference type="InterPro" id="IPR036291">
    <property type="entry name" value="NAD(P)-bd_dom_sf"/>
</dbReference>
<dbReference type="InterPro" id="IPR046346">
    <property type="entry name" value="Aminoacid_DH-like_N_sf"/>
</dbReference>
<gene>
    <name evidence="5" type="ORF">CP985_02780</name>
</gene>
<dbReference type="Pfam" id="PF21078">
    <property type="entry name" value="GDH_HM3"/>
    <property type="match status" value="1"/>
</dbReference>
<dbReference type="InterPro" id="IPR048381">
    <property type="entry name" value="GDH_C"/>
</dbReference>
<evidence type="ECO:0000313" key="5">
    <source>
        <dbReference type="EMBL" id="RXK16685.1"/>
    </source>
</evidence>
<dbReference type="RefSeq" id="WP_114841497.1">
    <property type="nucleotide sequence ID" value="NZ_CP031219.1"/>
</dbReference>
<dbReference type="InterPro" id="IPR049064">
    <property type="entry name" value="NAD_Glu_DH_ACT3"/>
</dbReference>
<dbReference type="AlphaFoldDB" id="A0AAX2AJ74"/>
<comment type="caution">
    <text evidence="5">The sequence shown here is derived from an EMBL/GenBank/DDBJ whole genome shotgun (WGS) entry which is preliminary data.</text>
</comment>
<dbReference type="GO" id="GO:0006538">
    <property type="term" value="P:L-glutamate catabolic process"/>
    <property type="evidence" value="ECO:0007669"/>
    <property type="project" value="InterPro"/>
</dbReference>
<dbReference type="InterPro" id="IPR049056">
    <property type="entry name" value="NAD_Glu_DH_HM3"/>
</dbReference>
<dbReference type="SUPFAM" id="SSF51735">
    <property type="entry name" value="NAD(P)-binding Rossmann-fold domains"/>
    <property type="match status" value="1"/>
</dbReference>
<sequence length="1062" mass="121751">MATSDIEAICSQLLTKEDLKVSDEFFQEILKEEVITKILKNNNSNYIKIFSTKQLYLSSIIPILHDIGFEIIDEVTYNISNKSKVVYVNRFNLSIKDEEVVNKAQENLQRVISQTLLDNSIKHSRLFSLVLFENLTIRKIQLLKAFIEYLDQAILTINTEAILNTITSHHKISNEFIEYFITKFDPNFKGKRKEVLEKLEGLIEEQIKTIPQIMDDRILKLMLSFLKSLLRTNYFLEKETISFKIDTKTFSENLKGLQPNIENFIYHSDFYGVHLRMSKISRGGLRWSDRHEDYRQEVKSLMITQEGKNSIIIPDGSKGGFVINKDTSLISKEYFEKIYSLYINANLDLVDNMVNGKVIKDENIIAYDGDDPYFVVAADKGTASMSDVANNIAISRGYWLGDAFASGGSNGYGHKDLGITARGSLMSTKRFFIEEGIDIYKDSITVMGIGSMSGDVFGNGMIESDKFKLLAAIGHKEIFIDPNPDPKESYEERKRLFESKNGSWSNYDKSKISKGGGVFLRSDKEIVLSPEIKKLLGITKKSLSGEELCVKLITMNVDLLFNGGVGTYVKASDENSLDIGDKQNEAVRVDANEIKARIVCEGGNLGFTQRARIEYAINGGKINLDGIDNAGGVNTSDHEVNLKILLNIIKEQGLVGEEEANNILHSLTEQVVSLVLQNNYDQALSISIDERFSRKYQNDFIKSIEVLENNLVAFNRNDFYIPKNENIHEIVDINGSIVRPVLSSLLSYSKIFVKKVLLESDLVDEQFATQYLYRYFPKSFVGAYEREILSHPLKREIIATKIADIIINSQGVTFVSDYEKLGKEKFLQKIKSYLIVKQLFGSNEIREKISKQDYILDAEKQYKLINKLEYILYASTKWMVKYLNKNQIDSSHIIDHKNELFAQLRQIHNQQVEVIIENDVEFNLFYSVIDYLRFAVAAIVIKENTQHPFKDVIVLFYQLIHEFNILEIIVSLNRIKILSKSDLILRNQVLQFIDHIVVHYTKKILDFQRINEEPEVAFSNFIANEKDTFYKIRDHLDVFMSREIKDIKEIAITVNQLMVSTI</sequence>
<dbReference type="KEGG" id="amyt:AMYT_1045"/>
<reference evidence="5 6" key="1">
    <citation type="submission" date="2017-09" db="EMBL/GenBank/DDBJ databases">
        <title>Genomics of the genus Arcobacter.</title>
        <authorList>
            <person name="Perez-Cataluna A."/>
            <person name="Figueras M.J."/>
            <person name="Salas-Masso N."/>
        </authorList>
    </citation>
    <scope>NUCLEOTIDE SEQUENCE [LARGE SCALE GENOMIC DNA]</scope>
    <source>
        <strain evidence="5 6">CECT 7386</strain>
    </source>
</reference>
<accession>A0AAX2AJ74</accession>
<evidence type="ECO:0000256" key="1">
    <source>
        <dbReference type="ARBA" id="ARBA00023002"/>
    </source>
</evidence>
<feature type="domain" description="NAD-specific glutamate dehydrogenase C-terminal" evidence="3">
    <location>
        <begin position="737"/>
        <end position="1058"/>
    </location>
</feature>
<dbReference type="EMBL" id="NXID01000005">
    <property type="protein sequence ID" value="RXK16685.1"/>
    <property type="molecule type" value="Genomic_DNA"/>
</dbReference>